<dbReference type="RefSeq" id="XP_012191817.1">
    <property type="nucleotide sequence ID" value="XM_012336427.1"/>
</dbReference>
<protein>
    <submittedName>
        <fullName evidence="3">Protein phosphatase 2c</fullName>
    </submittedName>
</protein>
<feature type="compositionally biased region" description="Polar residues" evidence="1">
    <location>
        <begin position="554"/>
        <end position="570"/>
    </location>
</feature>
<feature type="transmembrane region" description="Helical" evidence="2">
    <location>
        <begin position="252"/>
        <end position="273"/>
    </location>
</feature>
<evidence type="ECO:0000313" key="4">
    <source>
        <dbReference type="Proteomes" id="UP000014071"/>
    </source>
</evidence>
<keyword evidence="2" id="KW-0472">Membrane</keyword>
<feature type="transmembrane region" description="Helical" evidence="2">
    <location>
        <begin position="194"/>
        <end position="217"/>
    </location>
</feature>
<feature type="compositionally biased region" description="Basic and acidic residues" evidence="1">
    <location>
        <begin position="589"/>
        <end position="609"/>
    </location>
</feature>
<dbReference type="eggNOG" id="ENOG502TMBQ">
    <property type="taxonomic scope" value="Eukaryota"/>
</dbReference>
<gene>
    <name evidence="3" type="ORF">PHSY_005819</name>
</gene>
<keyword evidence="4" id="KW-1185">Reference proteome</keyword>
<proteinExistence type="predicted"/>
<feature type="compositionally biased region" description="Polar residues" evidence="1">
    <location>
        <begin position="523"/>
        <end position="532"/>
    </location>
</feature>
<sequence>MARFDSDSVRKDNAEPNKLHCRTAHTRCSPSSALPSSSPPSSVIPSSYLSSLLTIMPFHQMPDIDAPAPPPSPFHPIHPNSLIFLHRGQTRLQIANALSTLLHKPTSNVARIWLFASELEVIITFVVCAVMLYKKRGLGEFWAFKKRESQTGTFWVANAVFTLVTTVAFYLSVWGITGVIIASYSFAHISFMEWWWVIPLPWLPLAVGAYISIHGFIVGCSPRSPLSAFKSHTGIAARHKWYSLPVFRSATLVNTILVLPCVLLLVSTVALVAMSGRAYYRAKTFAFDSLPHDLLLQMGHHARGRAASMADADSLATDELIWTARLVAAKYMTVHRYVSINLIVFAFAAIYIFVLCLVYGIPNAMNLVDHACSRYPRPLPASCTTYRRKLWFLVTKAKPTCDHSVTQLSIASWKMTILAVTYIYILTLCVPCYAVVPIFIVCGTWPHRVQQGDLAAIINGAELTISVITFLSCTFVAIFSCVSSLDPVFRAVLGLNVIRTTIPVDVDIRFEFQQHCSEDNEFDTSQNYTNTDRGSHNKLTPDSDTKETKLKLSVRQSSSSIGSTAKSPVNTDFPEYPLGLMTTNTSDGVEAHTQRGEDKGNNHVTQHEA</sequence>
<dbReference type="OrthoDB" id="2555114at2759"/>
<feature type="transmembrane region" description="Helical" evidence="2">
    <location>
        <begin position="422"/>
        <end position="442"/>
    </location>
</feature>
<feature type="transmembrane region" description="Helical" evidence="2">
    <location>
        <begin position="153"/>
        <end position="182"/>
    </location>
</feature>
<dbReference type="HOGENOM" id="CLU_026517_0_0_1"/>
<name>R9PJD6_PSEHS</name>
<keyword evidence="2" id="KW-1133">Transmembrane helix</keyword>
<dbReference type="EMBL" id="DF238816">
    <property type="protein sequence ID" value="GAC98230.1"/>
    <property type="molecule type" value="Genomic_DNA"/>
</dbReference>
<keyword evidence="2" id="KW-0812">Transmembrane</keyword>
<feature type="region of interest" description="Disordered" evidence="1">
    <location>
        <begin position="1"/>
        <end position="21"/>
    </location>
</feature>
<feature type="transmembrane region" description="Helical" evidence="2">
    <location>
        <begin position="112"/>
        <end position="133"/>
    </location>
</feature>
<dbReference type="Proteomes" id="UP000014071">
    <property type="component" value="Unassembled WGS sequence"/>
</dbReference>
<organism evidence="3 4">
    <name type="scientific">Pseudozyma hubeiensis (strain SY62)</name>
    <name type="common">Yeast</name>
    <dbReference type="NCBI Taxonomy" id="1305764"/>
    <lineage>
        <taxon>Eukaryota</taxon>
        <taxon>Fungi</taxon>
        <taxon>Dikarya</taxon>
        <taxon>Basidiomycota</taxon>
        <taxon>Ustilaginomycotina</taxon>
        <taxon>Ustilaginomycetes</taxon>
        <taxon>Ustilaginales</taxon>
        <taxon>Ustilaginaceae</taxon>
        <taxon>Pseudozyma</taxon>
    </lineage>
</organism>
<feature type="compositionally biased region" description="Basic and acidic residues" evidence="1">
    <location>
        <begin position="1"/>
        <end position="18"/>
    </location>
</feature>
<feature type="transmembrane region" description="Helical" evidence="2">
    <location>
        <begin position="454"/>
        <end position="479"/>
    </location>
</feature>
<dbReference type="AlphaFoldDB" id="R9PJD6"/>
<evidence type="ECO:0000313" key="3">
    <source>
        <dbReference type="EMBL" id="GAC98230.1"/>
    </source>
</evidence>
<dbReference type="GeneID" id="24111096"/>
<feature type="compositionally biased region" description="Basic and acidic residues" evidence="1">
    <location>
        <begin position="533"/>
        <end position="550"/>
    </location>
</feature>
<accession>R9PJD6</accession>
<feature type="region of interest" description="Disordered" evidence="1">
    <location>
        <begin position="521"/>
        <end position="609"/>
    </location>
</feature>
<reference evidence="4" key="1">
    <citation type="journal article" date="2013" name="Genome Announc.">
        <title>Draft genome sequence of the basidiomycetous yeast-like fungus Pseudozyma hubeiensis SY62, which produces an abundant amount of the biosurfactant mannosylerythritol lipids.</title>
        <authorList>
            <person name="Konishi M."/>
            <person name="Hatada Y."/>
            <person name="Horiuchi J."/>
        </authorList>
    </citation>
    <scope>NUCLEOTIDE SEQUENCE [LARGE SCALE GENOMIC DNA]</scope>
    <source>
        <strain evidence="4">SY62</strain>
    </source>
</reference>
<evidence type="ECO:0000256" key="1">
    <source>
        <dbReference type="SAM" id="MobiDB-lite"/>
    </source>
</evidence>
<feature type="transmembrane region" description="Helical" evidence="2">
    <location>
        <begin position="340"/>
        <end position="361"/>
    </location>
</feature>
<evidence type="ECO:0000256" key="2">
    <source>
        <dbReference type="SAM" id="Phobius"/>
    </source>
</evidence>